<protein>
    <submittedName>
        <fullName evidence="1">Transcriptional regulator, LysR family</fullName>
    </submittedName>
</protein>
<gene>
    <name evidence="1" type="ORF">Q604_UNBC12898G0001</name>
</gene>
<dbReference type="EMBL" id="AZMM01012898">
    <property type="protein sequence ID" value="ETJ32651.1"/>
    <property type="molecule type" value="Genomic_DNA"/>
</dbReference>
<feature type="non-terminal residue" evidence="1">
    <location>
        <position position="101"/>
    </location>
</feature>
<proteinExistence type="predicted"/>
<dbReference type="AlphaFoldDB" id="W1XR87"/>
<organism evidence="1">
    <name type="scientific">human gut metagenome</name>
    <dbReference type="NCBI Taxonomy" id="408170"/>
    <lineage>
        <taxon>unclassified sequences</taxon>
        <taxon>metagenomes</taxon>
        <taxon>organismal metagenomes</taxon>
    </lineage>
</organism>
<sequence length="101" mass="11376">LINGNAELGIANIQMVDTDKFDILLTQEEHLYAIFRRDVFWIDREHDTITWDDIKKCPLSLSGGSVRMIMQSSLTDMDQLNAVAITTTKSSAIEWASSGRT</sequence>
<feature type="non-terminal residue" evidence="1">
    <location>
        <position position="1"/>
    </location>
</feature>
<comment type="caution">
    <text evidence="1">The sequence shown here is derived from an EMBL/GenBank/DDBJ whole genome shotgun (WGS) entry which is preliminary data.</text>
</comment>
<reference evidence="1" key="1">
    <citation type="submission" date="2013-12" db="EMBL/GenBank/DDBJ databases">
        <title>A Varibaculum cambriense genome reconstructed from a premature infant gut community with otherwise low bacterial novelty that shifts toward anaerobic metabolism during the third week of life.</title>
        <authorList>
            <person name="Brown C.T."/>
            <person name="Sharon I."/>
            <person name="Thomas B.C."/>
            <person name="Castelle C.J."/>
            <person name="Morowitz M.J."/>
            <person name="Banfield J.F."/>
        </authorList>
    </citation>
    <scope>NUCLEOTIDE SEQUENCE</scope>
</reference>
<evidence type="ECO:0000313" key="1">
    <source>
        <dbReference type="EMBL" id="ETJ32651.1"/>
    </source>
</evidence>
<accession>W1XR87</accession>
<name>W1XR87_9ZZZZ</name>